<dbReference type="AlphaFoldDB" id="A0A6J6XRN2"/>
<proteinExistence type="predicted"/>
<organism evidence="1">
    <name type="scientific">freshwater metagenome</name>
    <dbReference type="NCBI Taxonomy" id="449393"/>
    <lineage>
        <taxon>unclassified sequences</taxon>
        <taxon>metagenomes</taxon>
        <taxon>ecological metagenomes</taxon>
    </lineage>
</organism>
<evidence type="ECO:0000313" key="1">
    <source>
        <dbReference type="EMBL" id="CAB4797876.1"/>
    </source>
</evidence>
<name>A0A6J6XRN2_9ZZZZ</name>
<gene>
    <name evidence="1" type="ORF">UFOPK2992_00844</name>
</gene>
<protein>
    <submittedName>
        <fullName evidence="1">Unannotated protein</fullName>
    </submittedName>
</protein>
<dbReference type="EMBL" id="CAFAAI010000130">
    <property type="protein sequence ID" value="CAB4797876.1"/>
    <property type="molecule type" value="Genomic_DNA"/>
</dbReference>
<reference evidence="1" key="1">
    <citation type="submission" date="2020-05" db="EMBL/GenBank/DDBJ databases">
        <authorList>
            <person name="Chiriac C."/>
            <person name="Salcher M."/>
            <person name="Ghai R."/>
            <person name="Kavagutti S V."/>
        </authorList>
    </citation>
    <scope>NUCLEOTIDE SEQUENCE</scope>
</reference>
<sequence length="52" mass="6088">MKEVEGRFEVDHSHRIVERVQRCIVTVEVCRTEPIAHESVDHIDNGKHDCFT</sequence>
<accession>A0A6J6XRN2</accession>